<dbReference type="InParanoid" id="A0A4W3JG40"/>
<dbReference type="Pfam" id="PF01344">
    <property type="entry name" value="Kelch_1"/>
    <property type="match status" value="2"/>
</dbReference>
<dbReference type="STRING" id="7868.ENSCMIP00000038391"/>
<keyword evidence="2" id="KW-0677">Repeat</keyword>
<dbReference type="SMART" id="SM00225">
    <property type="entry name" value="BTB"/>
    <property type="match status" value="1"/>
</dbReference>
<dbReference type="AlphaFoldDB" id="A0A4W3JG40"/>
<reference evidence="5" key="4">
    <citation type="submission" date="2025-08" db="UniProtKB">
        <authorList>
            <consortium name="Ensembl"/>
        </authorList>
    </citation>
    <scope>IDENTIFICATION</scope>
</reference>
<feature type="compositionally biased region" description="Pro residues" evidence="3">
    <location>
        <begin position="265"/>
        <end position="275"/>
    </location>
</feature>
<dbReference type="InterPro" id="IPR052310">
    <property type="entry name" value="Kelch/BTB_domain_protein"/>
</dbReference>
<feature type="compositionally biased region" description="Basic and acidic residues" evidence="3">
    <location>
        <begin position="66"/>
        <end position="89"/>
    </location>
</feature>
<dbReference type="SUPFAM" id="SSF117281">
    <property type="entry name" value="Kelch motif"/>
    <property type="match status" value="1"/>
</dbReference>
<dbReference type="Gene3D" id="2.120.10.80">
    <property type="entry name" value="Kelch-type beta propeller"/>
    <property type="match status" value="1"/>
</dbReference>
<evidence type="ECO:0000256" key="1">
    <source>
        <dbReference type="ARBA" id="ARBA00022441"/>
    </source>
</evidence>
<dbReference type="Gene3D" id="3.30.710.10">
    <property type="entry name" value="Potassium Channel Kv1.1, Chain A"/>
    <property type="match status" value="1"/>
</dbReference>
<dbReference type="SMART" id="SM00612">
    <property type="entry name" value="Kelch"/>
    <property type="match status" value="3"/>
</dbReference>
<name>A0A4W3JG40_CALMI</name>
<organism evidence="5 6">
    <name type="scientific">Callorhinchus milii</name>
    <name type="common">Ghost shark</name>
    <dbReference type="NCBI Taxonomy" id="7868"/>
    <lineage>
        <taxon>Eukaryota</taxon>
        <taxon>Metazoa</taxon>
        <taxon>Chordata</taxon>
        <taxon>Craniata</taxon>
        <taxon>Vertebrata</taxon>
        <taxon>Chondrichthyes</taxon>
        <taxon>Holocephali</taxon>
        <taxon>Chimaeriformes</taxon>
        <taxon>Callorhinchidae</taxon>
        <taxon>Callorhinchus</taxon>
    </lineage>
</organism>
<dbReference type="PANTHER" id="PTHR45972">
    <property type="entry name" value="BTB_2 DOMAIN-CONTAINING PROTEIN"/>
    <property type="match status" value="1"/>
</dbReference>
<dbReference type="Pfam" id="PF00651">
    <property type="entry name" value="BTB"/>
    <property type="match status" value="1"/>
</dbReference>
<proteinExistence type="predicted"/>
<evidence type="ECO:0000259" key="4">
    <source>
        <dbReference type="PROSITE" id="PS50097"/>
    </source>
</evidence>
<reference evidence="6" key="1">
    <citation type="journal article" date="2006" name="Science">
        <title>Ancient noncoding elements conserved in the human genome.</title>
        <authorList>
            <person name="Venkatesh B."/>
            <person name="Kirkness E.F."/>
            <person name="Loh Y.H."/>
            <person name="Halpern A.L."/>
            <person name="Lee A.P."/>
            <person name="Johnson J."/>
            <person name="Dandona N."/>
            <person name="Viswanathan L.D."/>
            <person name="Tay A."/>
            <person name="Venter J.C."/>
            <person name="Strausberg R.L."/>
            <person name="Brenner S."/>
        </authorList>
    </citation>
    <scope>NUCLEOTIDE SEQUENCE [LARGE SCALE GENOMIC DNA]</scope>
</reference>
<evidence type="ECO:0000313" key="5">
    <source>
        <dbReference type="Ensembl" id="ENSCMIP00000038391.1"/>
    </source>
</evidence>
<reference evidence="5" key="5">
    <citation type="submission" date="2025-09" db="UniProtKB">
        <authorList>
            <consortium name="Ensembl"/>
        </authorList>
    </citation>
    <scope>IDENTIFICATION</scope>
</reference>
<dbReference type="InterPro" id="IPR011333">
    <property type="entry name" value="SKP1/BTB/POZ_sf"/>
</dbReference>
<evidence type="ECO:0000313" key="6">
    <source>
        <dbReference type="Proteomes" id="UP000314986"/>
    </source>
</evidence>
<dbReference type="CDD" id="cd18484">
    <property type="entry name" value="BACK_KBTBD11_CMLAP"/>
    <property type="match status" value="1"/>
</dbReference>
<feature type="region of interest" description="Disordered" evidence="3">
    <location>
        <begin position="1"/>
        <end position="279"/>
    </location>
</feature>
<feature type="domain" description="BTB" evidence="4">
    <location>
        <begin position="286"/>
        <end position="347"/>
    </location>
</feature>
<reference evidence="6" key="2">
    <citation type="journal article" date="2007" name="PLoS Biol.">
        <title>Survey sequencing and comparative analysis of the elephant shark (Callorhinchus milii) genome.</title>
        <authorList>
            <person name="Venkatesh B."/>
            <person name="Kirkness E.F."/>
            <person name="Loh Y.H."/>
            <person name="Halpern A.L."/>
            <person name="Lee A.P."/>
            <person name="Johnson J."/>
            <person name="Dandona N."/>
            <person name="Viswanathan L.D."/>
            <person name="Tay A."/>
            <person name="Venter J.C."/>
            <person name="Strausberg R.L."/>
            <person name="Brenner S."/>
        </authorList>
    </citation>
    <scope>NUCLEOTIDE SEQUENCE [LARGE SCALE GENOMIC DNA]</scope>
</reference>
<dbReference type="Proteomes" id="UP000314986">
    <property type="component" value="Unassembled WGS sequence"/>
</dbReference>
<dbReference type="InterPro" id="IPR015915">
    <property type="entry name" value="Kelch-typ_b-propeller"/>
</dbReference>
<dbReference type="InterPro" id="IPR000210">
    <property type="entry name" value="BTB/POZ_dom"/>
</dbReference>
<dbReference type="PROSITE" id="PS50097">
    <property type="entry name" value="BTB"/>
    <property type="match status" value="1"/>
</dbReference>
<dbReference type="CDD" id="cd18275">
    <property type="entry name" value="BTB_POZ_KBTBD11"/>
    <property type="match status" value="1"/>
</dbReference>
<keyword evidence="6" id="KW-1185">Reference proteome</keyword>
<dbReference type="InterPro" id="IPR006652">
    <property type="entry name" value="Kelch_1"/>
</dbReference>
<reference evidence="6" key="3">
    <citation type="journal article" date="2014" name="Nature">
        <title>Elephant shark genome provides unique insights into gnathostome evolution.</title>
        <authorList>
            <consortium name="International Elephant Shark Genome Sequencing Consortium"/>
            <person name="Venkatesh B."/>
            <person name="Lee A.P."/>
            <person name="Ravi V."/>
            <person name="Maurya A.K."/>
            <person name="Lian M.M."/>
            <person name="Swann J.B."/>
            <person name="Ohta Y."/>
            <person name="Flajnik M.F."/>
            <person name="Sutoh Y."/>
            <person name="Kasahara M."/>
            <person name="Hoon S."/>
            <person name="Gangu V."/>
            <person name="Roy S.W."/>
            <person name="Irimia M."/>
            <person name="Korzh V."/>
            <person name="Kondrychyn I."/>
            <person name="Lim Z.W."/>
            <person name="Tay B.H."/>
            <person name="Tohari S."/>
            <person name="Kong K.W."/>
            <person name="Ho S."/>
            <person name="Lorente-Galdos B."/>
            <person name="Quilez J."/>
            <person name="Marques-Bonet T."/>
            <person name="Raney B.J."/>
            <person name="Ingham P.W."/>
            <person name="Tay A."/>
            <person name="Hillier L.W."/>
            <person name="Minx P."/>
            <person name="Boehm T."/>
            <person name="Wilson R.K."/>
            <person name="Brenner S."/>
            <person name="Warren W.C."/>
        </authorList>
    </citation>
    <scope>NUCLEOTIDE SEQUENCE [LARGE SCALE GENOMIC DNA]</scope>
</reference>
<accession>A0A4W3JG40</accession>
<feature type="compositionally biased region" description="Basic and acidic residues" evidence="3">
    <location>
        <begin position="9"/>
        <end position="33"/>
    </location>
</feature>
<dbReference type="SUPFAM" id="SSF54695">
    <property type="entry name" value="POZ domain"/>
    <property type="match status" value="1"/>
</dbReference>
<dbReference type="GeneTree" id="ENSGT00940000161983"/>
<protein>
    <submittedName>
        <fullName evidence="5">Kelch repeat and BTB domain containing 11</fullName>
    </submittedName>
</protein>
<evidence type="ECO:0000256" key="3">
    <source>
        <dbReference type="SAM" id="MobiDB-lite"/>
    </source>
</evidence>
<keyword evidence="1" id="KW-0880">Kelch repeat</keyword>
<dbReference type="Ensembl" id="ENSCMIT00000038941.1">
    <property type="protein sequence ID" value="ENSCMIP00000038391.1"/>
    <property type="gene ID" value="ENSCMIG00000016113.1"/>
</dbReference>
<dbReference type="PANTHER" id="PTHR45972:SF3">
    <property type="entry name" value="KELCH REPEAT AND BTB DOMAIN-CONTAINING PROTEIN 11"/>
    <property type="match status" value="1"/>
</dbReference>
<dbReference type="OMA" id="AYKYMSD"/>
<evidence type="ECO:0000256" key="2">
    <source>
        <dbReference type="ARBA" id="ARBA00022737"/>
    </source>
</evidence>
<feature type="compositionally biased region" description="Low complexity" evidence="3">
    <location>
        <begin position="191"/>
        <end position="211"/>
    </location>
</feature>
<sequence>MGRGGVEPGETRSAFDAEPVRKEPHDVVERRTGENGCSPGSDAPGQGNPRRGKALTQVGAGGHRHPPPEREPPRDTAGRRTEGHSHAETGIEGDSVQRVAAAAATARLPQRCEPRAVNGVPGSAPPPCGQDRDQPGPQASGLRARLGSAGLPAPERGRGGEGEGEAGGEWHPPGAGDDARGPAWGEAGGVSLSHSGSSCSFSSSLCFSAPSGDEREPSGSAGGEGSTSTSSSNGNGGRASGPEPEEEREGQGSCCWPARHHINQEPPPPPPPPQWPSDRELQLQEPDLVIEVSGGSRIRAHKRVLAAGSDFFRARLSRQFVSVRGLSHATLRALVDYLYTGGMAVSKDTLLDVVAGARFLQMPCAAAQAVEDVKAQLEVGNCLELLSLAKRHGLAELRDAAYKYMSDHYLRVLREPGVYGRLTGAERELILRRRWAEGDECLLPAPGGDGGGGGGAAAAGSGARGCGLCTMYNYLFVAGGLLPGNEGAGARPSDRVFCYNPLTGAWSQLRAMRQGRSQLKLVALDGFLYAIGGECLFSVERYDPRSDRWSPVAPLPRGAFAVAHEAAACAGELYVSGGSLFYRLLKYDPRRDRWEECPCNSSRRRSVGMVALGSSVYRFDLGREPPGGGGGGGGGMAVFRYNAVAKVWSECASLMVSPTSSRSLQPFRCAVLGRDIYCVNKGSTLRFTVGKGEGEANKGQEDKAFHSQELSACTEGKGLLFPFVLTLPPEKNLLSQKSA</sequence>